<accession>A0ACC0UY79</accession>
<proteinExistence type="predicted"/>
<evidence type="ECO:0000313" key="1">
    <source>
        <dbReference type="EMBL" id="KAI9899026.1"/>
    </source>
</evidence>
<name>A0ACC0UY79_9HYPO</name>
<protein>
    <submittedName>
        <fullName evidence="1">Uncharacterized protein</fullName>
    </submittedName>
</protein>
<dbReference type="EMBL" id="CM047944">
    <property type="protein sequence ID" value="KAI9899026.1"/>
    <property type="molecule type" value="Genomic_DNA"/>
</dbReference>
<organism evidence="1 2">
    <name type="scientific">Trichothecium roseum</name>
    <dbReference type="NCBI Taxonomy" id="47278"/>
    <lineage>
        <taxon>Eukaryota</taxon>
        <taxon>Fungi</taxon>
        <taxon>Dikarya</taxon>
        <taxon>Ascomycota</taxon>
        <taxon>Pezizomycotina</taxon>
        <taxon>Sordariomycetes</taxon>
        <taxon>Hypocreomycetidae</taxon>
        <taxon>Hypocreales</taxon>
        <taxon>Hypocreales incertae sedis</taxon>
        <taxon>Trichothecium</taxon>
    </lineage>
</organism>
<reference evidence="1" key="1">
    <citation type="submission" date="2022-10" db="EMBL/GenBank/DDBJ databases">
        <title>Complete Genome of Trichothecium roseum strain YXFP-22015, a Plant Pathogen Isolated from Citrus.</title>
        <authorList>
            <person name="Wang Y."/>
            <person name="Zhu L."/>
        </authorList>
    </citation>
    <scope>NUCLEOTIDE SEQUENCE</scope>
    <source>
        <strain evidence="1">YXFP-22015</strain>
    </source>
</reference>
<dbReference type="Proteomes" id="UP001163324">
    <property type="component" value="Chromosome 5"/>
</dbReference>
<evidence type="ECO:0000313" key="2">
    <source>
        <dbReference type="Proteomes" id="UP001163324"/>
    </source>
</evidence>
<gene>
    <name evidence="1" type="ORF">N3K66_005487</name>
</gene>
<comment type="caution">
    <text evidence="1">The sequence shown here is derived from an EMBL/GenBank/DDBJ whole genome shotgun (WGS) entry which is preliminary data.</text>
</comment>
<keyword evidence="2" id="KW-1185">Reference proteome</keyword>
<sequence length="689" mass="77224">MEPHRSASHVATEHLCKSCFNLDTKALLDALDDEDETDDFDVTMDQKELTTKLWQTGRRIAKSAGDGCQHCLLLLRVAKYFGTREDTLSGKGKICIRFSLSGGSLEISFTGLRFLPSFIQLFRDEKAYIAPKATSVLPLPNKHTDHLSESSIGFIRSCLDTCQGEHSLCRQDAPSSLPTRLLDVGTLEDSMVRLVETEFMAPAPYVTLSYCWGNVVALRTTSDTIDGIRGGIKMTGLPQTYIDAVDVCRTLGVRYLWIDALCIIQDSQEDWERESARMSSIYSGSLLTVAAASSSSAAEGFIRRGTAPALYDADQFYEDQTGIRARRIDESGHHWRWYDEALDRIPQEPWSRRGWTLQEQLISTRVLTFMPSEMQWTCKAHVRCECRSRLNRGRQFGGGEHQHLSQLAGPHEALLFWHKVVENYSNRLLTKREDKLPAVSGAAAVVARKTNSEYAAGLWTEFIDHELLWRRASDMDCTVVPGGGYVAPTWSWASVDGEVDYYCFRNSKAPYARSAVVEEVKTKSSPHAPFGRVEGGYLTIHGPVVPVLIRRIAPDGWVKARFGSLTLEFRADSALEQVSMPSDDGSTIHTVSRYASQIPSREEGKEGEKESPLLGRWDPGLLCWAVRMGSYVDRQALGHRDVELMVLGRSKAKPHHHVRIGLATYREEPGDTKCAEMYRVEETRSITVI</sequence>